<sequence length="92" mass="10191">MAIDSLADFPGPRSFPRNIEESERRRAEVRVRLYNGPDKKPATSVACHIFFALYDPTQGEETGRVLVLRVIGTRTQAASDVLKGTDSSNDEP</sequence>
<dbReference type="AlphaFoldDB" id="A0A7W9SNH8"/>
<dbReference type="EMBL" id="JACHGW010000002">
    <property type="protein sequence ID" value="MBB6049887.1"/>
    <property type="molecule type" value="Genomic_DNA"/>
</dbReference>
<dbReference type="Proteomes" id="UP000520814">
    <property type="component" value="Unassembled WGS sequence"/>
</dbReference>
<evidence type="ECO:0000313" key="2">
    <source>
        <dbReference type="EMBL" id="MBB6049887.1"/>
    </source>
</evidence>
<gene>
    <name evidence="2" type="ORF">HNQ39_001678</name>
</gene>
<evidence type="ECO:0000256" key="1">
    <source>
        <dbReference type="SAM" id="MobiDB-lite"/>
    </source>
</evidence>
<accession>A0A7W9SNH8</accession>
<reference evidence="2 3" key="1">
    <citation type="submission" date="2020-08" db="EMBL/GenBank/DDBJ databases">
        <title>Genomic Encyclopedia of Type Strains, Phase IV (KMG-IV): sequencing the most valuable type-strain genomes for metagenomic binning, comparative biology and taxonomic classification.</title>
        <authorList>
            <person name="Goeker M."/>
        </authorList>
    </citation>
    <scope>NUCLEOTIDE SEQUENCE [LARGE SCALE GENOMIC DNA]</scope>
    <source>
        <strain evidence="2 3">DSM 23562</strain>
    </source>
</reference>
<comment type="caution">
    <text evidence="2">The sequence shown here is derived from an EMBL/GenBank/DDBJ whole genome shotgun (WGS) entry which is preliminary data.</text>
</comment>
<keyword evidence="3" id="KW-1185">Reference proteome</keyword>
<organism evidence="2 3">
    <name type="scientific">Armatimonas rosea</name>
    <dbReference type="NCBI Taxonomy" id="685828"/>
    <lineage>
        <taxon>Bacteria</taxon>
        <taxon>Bacillati</taxon>
        <taxon>Armatimonadota</taxon>
        <taxon>Armatimonadia</taxon>
        <taxon>Armatimonadales</taxon>
        <taxon>Armatimonadaceae</taxon>
        <taxon>Armatimonas</taxon>
    </lineage>
</organism>
<proteinExistence type="predicted"/>
<feature type="region of interest" description="Disordered" evidence="1">
    <location>
        <begin position="1"/>
        <end position="24"/>
    </location>
</feature>
<name>A0A7W9SNH8_ARMRO</name>
<evidence type="ECO:0000313" key="3">
    <source>
        <dbReference type="Proteomes" id="UP000520814"/>
    </source>
</evidence>
<protein>
    <submittedName>
        <fullName evidence="2">Uncharacterized protein</fullName>
    </submittedName>
</protein>